<dbReference type="Gene3D" id="1.10.10.10">
    <property type="entry name" value="Winged helix-like DNA-binding domain superfamily/Winged helix DNA-binding domain"/>
    <property type="match status" value="1"/>
</dbReference>
<protein>
    <recommendedName>
        <fullName evidence="3">HTH marR-type domain-containing protein</fullName>
    </recommendedName>
</protein>
<accession>A0ABU9M313</accession>
<evidence type="ECO:0000313" key="1">
    <source>
        <dbReference type="EMBL" id="MEL5996443.1"/>
    </source>
</evidence>
<proteinExistence type="predicted"/>
<dbReference type="SUPFAM" id="SSF46785">
    <property type="entry name" value="Winged helix' DNA-binding domain"/>
    <property type="match status" value="1"/>
</dbReference>
<keyword evidence="2" id="KW-1185">Reference proteome</keyword>
<evidence type="ECO:0008006" key="3">
    <source>
        <dbReference type="Google" id="ProtNLM"/>
    </source>
</evidence>
<evidence type="ECO:0000313" key="2">
    <source>
        <dbReference type="Proteomes" id="UP001479606"/>
    </source>
</evidence>
<comment type="caution">
    <text evidence="1">The sequence shown here is derived from an EMBL/GenBank/DDBJ whole genome shotgun (WGS) entry which is preliminary data.</text>
</comment>
<dbReference type="InterPro" id="IPR036388">
    <property type="entry name" value="WH-like_DNA-bd_sf"/>
</dbReference>
<sequence length="133" mass="15104">MSPDISPEAVALAAFEQRVLTRDEPRVPAPPPLDAASVQERLRRALRQRLGQRDPRRQRTLAIICHRFLAVPEQHSTDAWLVETLGLAPVSLTRSWRELRESGLVELVPAGRRRAYRLSREGEDWLLAVVKGQ</sequence>
<dbReference type="EMBL" id="JBCEVZ010000073">
    <property type="protein sequence ID" value="MEL5996443.1"/>
    <property type="molecule type" value="Genomic_DNA"/>
</dbReference>
<dbReference type="RefSeq" id="WP_342300868.1">
    <property type="nucleotide sequence ID" value="NZ_JBCEVZ010000073.1"/>
</dbReference>
<organism evidence="1 2">
    <name type="scientific">Hymenobacter segetis</name>
    <dbReference type="NCBI Taxonomy" id="2025509"/>
    <lineage>
        <taxon>Bacteria</taxon>
        <taxon>Pseudomonadati</taxon>
        <taxon>Bacteroidota</taxon>
        <taxon>Cytophagia</taxon>
        <taxon>Cytophagales</taxon>
        <taxon>Hymenobacteraceae</taxon>
        <taxon>Hymenobacter</taxon>
    </lineage>
</organism>
<reference evidence="1 2" key="1">
    <citation type="journal article" date="2018" name="Arch. Microbiol.">
        <title>Hymenobacter segetis sp. nov., isolated from soil.</title>
        <authorList>
            <person name="Ten L.N."/>
            <person name="Lim S.J."/>
            <person name="Kim B.O."/>
            <person name="Kang I.K."/>
            <person name="Jung H.Y."/>
        </authorList>
    </citation>
    <scope>NUCLEOTIDE SEQUENCE [LARGE SCALE GENOMIC DNA]</scope>
    <source>
        <strain evidence="1 2">S7-3-11</strain>
    </source>
</reference>
<dbReference type="InterPro" id="IPR036390">
    <property type="entry name" value="WH_DNA-bd_sf"/>
</dbReference>
<dbReference type="Proteomes" id="UP001479606">
    <property type="component" value="Unassembled WGS sequence"/>
</dbReference>
<name>A0ABU9M313_9BACT</name>
<gene>
    <name evidence="1" type="ORF">AAFH49_19670</name>
</gene>